<dbReference type="AlphaFoldDB" id="A0AAE1JHI9"/>
<evidence type="ECO:0000256" key="4">
    <source>
        <dbReference type="ARBA" id="ARBA00022729"/>
    </source>
</evidence>
<dbReference type="GO" id="GO:0005576">
    <property type="term" value="C:extracellular region"/>
    <property type="evidence" value="ECO:0007669"/>
    <property type="project" value="UniProtKB-SubCell"/>
</dbReference>
<accession>A0AAE1JHI9</accession>
<evidence type="ECO:0000256" key="3">
    <source>
        <dbReference type="ARBA" id="ARBA00022525"/>
    </source>
</evidence>
<comment type="similarity">
    <text evidence="2">Belongs to the kiwellin family.</text>
</comment>
<sequence>MKMEAGISKRAIPNAVIIIFFLSLVVALTCAKVGGTCKASGRLIGKRPPNGKCQDNCCEPGRSFPAFHCSPPVTKRTKATLTLNSFARGGSGGGPSECDGKFHSDDTLVVALSTGWFNQRKRCHKSIIIFGNGRRVKARVVDECDSTKGCDAEHDFQPPCPNNVVDASKAVWEALGVPNKDWGQLQVEWSDA</sequence>
<keyword evidence="3" id="KW-0964">Secreted</keyword>
<proteinExistence type="inferred from homology"/>
<evidence type="ECO:0000256" key="2">
    <source>
        <dbReference type="ARBA" id="ARBA00005592"/>
    </source>
</evidence>
<gene>
    <name evidence="6" type="ORF">QN277_022027</name>
</gene>
<comment type="subcellular location">
    <subcellularLocation>
        <location evidence="1">Secreted</location>
    </subcellularLocation>
</comment>
<comment type="caution">
    <text evidence="6">The sequence shown here is derived from an EMBL/GenBank/DDBJ whole genome shotgun (WGS) entry which is preliminary data.</text>
</comment>
<dbReference type="EMBL" id="JAWXYG010000006">
    <property type="protein sequence ID" value="KAK4268787.1"/>
    <property type="molecule type" value="Genomic_DNA"/>
</dbReference>
<organism evidence="6 7">
    <name type="scientific">Acacia crassicarpa</name>
    <name type="common">northern wattle</name>
    <dbReference type="NCBI Taxonomy" id="499986"/>
    <lineage>
        <taxon>Eukaryota</taxon>
        <taxon>Viridiplantae</taxon>
        <taxon>Streptophyta</taxon>
        <taxon>Embryophyta</taxon>
        <taxon>Tracheophyta</taxon>
        <taxon>Spermatophyta</taxon>
        <taxon>Magnoliopsida</taxon>
        <taxon>eudicotyledons</taxon>
        <taxon>Gunneridae</taxon>
        <taxon>Pentapetalae</taxon>
        <taxon>rosids</taxon>
        <taxon>fabids</taxon>
        <taxon>Fabales</taxon>
        <taxon>Fabaceae</taxon>
        <taxon>Caesalpinioideae</taxon>
        <taxon>mimosoid clade</taxon>
        <taxon>Acacieae</taxon>
        <taxon>Acacia</taxon>
    </lineage>
</organism>
<evidence type="ECO:0000313" key="6">
    <source>
        <dbReference type="EMBL" id="KAK4268787.1"/>
    </source>
</evidence>
<evidence type="ECO:0008006" key="8">
    <source>
        <dbReference type="Google" id="ProtNLM"/>
    </source>
</evidence>
<dbReference type="PANTHER" id="PTHR33191:SF74">
    <property type="entry name" value="RIPENING RELATED PROTEIN FAMILY"/>
    <property type="match status" value="1"/>
</dbReference>
<evidence type="ECO:0000256" key="1">
    <source>
        <dbReference type="ARBA" id="ARBA00004613"/>
    </source>
</evidence>
<dbReference type="Proteomes" id="UP001293593">
    <property type="component" value="Unassembled WGS sequence"/>
</dbReference>
<dbReference type="PANTHER" id="PTHR33191">
    <property type="entry name" value="RIPENING-RELATED PROTEIN 2-RELATED"/>
    <property type="match status" value="1"/>
</dbReference>
<dbReference type="Pfam" id="PF24300">
    <property type="entry name" value="KWL1"/>
    <property type="match status" value="1"/>
</dbReference>
<protein>
    <recommendedName>
        <fullName evidence="8">Ripening-related protein 1</fullName>
    </recommendedName>
</protein>
<reference evidence="6" key="1">
    <citation type="submission" date="2023-10" db="EMBL/GenBank/DDBJ databases">
        <title>Chromosome-level genome of the transformable northern wattle, Acacia crassicarpa.</title>
        <authorList>
            <person name="Massaro I."/>
            <person name="Sinha N.R."/>
            <person name="Poethig S."/>
            <person name="Leichty A.R."/>
        </authorList>
    </citation>
    <scope>NUCLEOTIDE SEQUENCE</scope>
    <source>
        <strain evidence="6">Acra3RX</strain>
        <tissue evidence="6">Leaf</tissue>
    </source>
</reference>
<evidence type="ECO:0000313" key="7">
    <source>
        <dbReference type="Proteomes" id="UP001293593"/>
    </source>
</evidence>
<dbReference type="CDD" id="cd22270">
    <property type="entry name" value="DPBB_kiwellin-like"/>
    <property type="match status" value="1"/>
</dbReference>
<evidence type="ECO:0000256" key="5">
    <source>
        <dbReference type="SAM" id="SignalP"/>
    </source>
</evidence>
<name>A0AAE1JHI9_9FABA</name>
<dbReference type="InterPro" id="IPR036908">
    <property type="entry name" value="RlpA-like_sf"/>
</dbReference>
<feature type="chain" id="PRO_5042131671" description="Ripening-related protein 1" evidence="5">
    <location>
        <begin position="28"/>
        <end position="192"/>
    </location>
</feature>
<keyword evidence="7" id="KW-1185">Reference proteome</keyword>
<dbReference type="Gene3D" id="2.40.40.10">
    <property type="entry name" value="RlpA-like domain"/>
    <property type="match status" value="1"/>
</dbReference>
<dbReference type="SUPFAM" id="SSF50685">
    <property type="entry name" value="Barwin-like endoglucanases"/>
    <property type="match status" value="1"/>
</dbReference>
<feature type="signal peptide" evidence="5">
    <location>
        <begin position="1"/>
        <end position="27"/>
    </location>
</feature>
<keyword evidence="4 5" id="KW-0732">Signal</keyword>
<dbReference type="InterPro" id="IPR039271">
    <property type="entry name" value="Kiwellin-like"/>
</dbReference>